<protein>
    <submittedName>
        <fullName evidence="1">Uncharacterized protein</fullName>
    </submittedName>
</protein>
<evidence type="ECO:0000313" key="2">
    <source>
        <dbReference type="Proteomes" id="UP000187203"/>
    </source>
</evidence>
<gene>
    <name evidence="1" type="ORF">COLO4_24452</name>
</gene>
<keyword evidence="2" id="KW-1185">Reference proteome</keyword>
<dbReference type="AlphaFoldDB" id="A0A1R3I9X6"/>
<dbReference type="Proteomes" id="UP000187203">
    <property type="component" value="Unassembled WGS sequence"/>
</dbReference>
<accession>A0A1R3I9X6</accession>
<comment type="caution">
    <text evidence="1">The sequence shown here is derived from an EMBL/GenBank/DDBJ whole genome shotgun (WGS) entry which is preliminary data.</text>
</comment>
<sequence>MGKLLKKGVMLFWRSSGLLRSGASPAEAESTYRKKEDLLQNEKENFNLSKAKAHMPYGGSRRNL</sequence>
<dbReference type="OrthoDB" id="10485834at2759"/>
<evidence type="ECO:0000313" key="1">
    <source>
        <dbReference type="EMBL" id="OMO79379.1"/>
    </source>
</evidence>
<dbReference type="EMBL" id="AWUE01018562">
    <property type="protein sequence ID" value="OMO79379.1"/>
    <property type="molecule type" value="Genomic_DNA"/>
</dbReference>
<name>A0A1R3I9X6_9ROSI</name>
<proteinExistence type="predicted"/>
<organism evidence="1 2">
    <name type="scientific">Corchorus olitorius</name>
    <dbReference type="NCBI Taxonomy" id="93759"/>
    <lineage>
        <taxon>Eukaryota</taxon>
        <taxon>Viridiplantae</taxon>
        <taxon>Streptophyta</taxon>
        <taxon>Embryophyta</taxon>
        <taxon>Tracheophyta</taxon>
        <taxon>Spermatophyta</taxon>
        <taxon>Magnoliopsida</taxon>
        <taxon>eudicotyledons</taxon>
        <taxon>Gunneridae</taxon>
        <taxon>Pentapetalae</taxon>
        <taxon>rosids</taxon>
        <taxon>malvids</taxon>
        <taxon>Malvales</taxon>
        <taxon>Malvaceae</taxon>
        <taxon>Grewioideae</taxon>
        <taxon>Apeibeae</taxon>
        <taxon>Corchorus</taxon>
    </lineage>
</organism>
<reference evidence="2" key="1">
    <citation type="submission" date="2013-09" db="EMBL/GenBank/DDBJ databases">
        <title>Corchorus olitorius genome sequencing.</title>
        <authorList>
            <person name="Alam M."/>
            <person name="Haque M.S."/>
            <person name="Islam M.S."/>
            <person name="Emdad E.M."/>
            <person name="Islam M.M."/>
            <person name="Ahmed B."/>
            <person name="Halim A."/>
            <person name="Hossen Q.M.M."/>
            <person name="Hossain M.Z."/>
            <person name="Ahmed R."/>
            <person name="Khan M.M."/>
            <person name="Islam R."/>
            <person name="Rashid M.M."/>
            <person name="Khan S.A."/>
            <person name="Rahman M.S."/>
            <person name="Alam M."/>
            <person name="Yahiya A.S."/>
            <person name="Khan M.S."/>
            <person name="Azam M.S."/>
            <person name="Haque T."/>
            <person name="Lashkar M.Z.H."/>
            <person name="Akhand A.I."/>
            <person name="Morshed G."/>
            <person name="Roy S."/>
            <person name="Uddin K.S."/>
            <person name="Rabeya T."/>
            <person name="Hossain A.S."/>
            <person name="Chowdhury A."/>
            <person name="Snigdha A.R."/>
            <person name="Mortoza M.S."/>
            <person name="Matin S.A."/>
            <person name="Hoque S.M.E."/>
            <person name="Islam M.K."/>
            <person name="Roy D.K."/>
            <person name="Haider R."/>
            <person name="Moosa M.M."/>
            <person name="Elias S.M."/>
            <person name="Hasan A.M."/>
            <person name="Jahan S."/>
            <person name="Shafiuddin M."/>
            <person name="Mahmood N."/>
            <person name="Shommy N.S."/>
        </authorList>
    </citation>
    <scope>NUCLEOTIDE SEQUENCE [LARGE SCALE GENOMIC DNA]</scope>
    <source>
        <strain evidence="2">cv. O-4</strain>
    </source>
</reference>